<dbReference type="AlphaFoldDB" id="A0A383ANE6"/>
<dbReference type="SUPFAM" id="SSF52499">
    <property type="entry name" value="Isochorismatase-like hydrolases"/>
    <property type="match status" value="1"/>
</dbReference>
<organism evidence="2">
    <name type="scientific">marine metagenome</name>
    <dbReference type="NCBI Taxonomy" id="408172"/>
    <lineage>
        <taxon>unclassified sequences</taxon>
        <taxon>metagenomes</taxon>
        <taxon>ecological metagenomes</taxon>
    </lineage>
</organism>
<sequence>MTLEINKQNTAILAMDFENDIVHPEGAFKDFGFAQMVADNDILNKTTQLLTAARNAEVSVIYVSVKFRAGYPERAANGGLWQGLHGANALVEGTWGAQIH</sequence>
<evidence type="ECO:0000313" key="2">
    <source>
        <dbReference type="EMBL" id="SVE09252.1"/>
    </source>
</evidence>
<dbReference type="EMBL" id="UINC01193567">
    <property type="protein sequence ID" value="SVE09252.1"/>
    <property type="molecule type" value="Genomic_DNA"/>
</dbReference>
<dbReference type="InterPro" id="IPR036380">
    <property type="entry name" value="Isochorismatase-like_sf"/>
</dbReference>
<dbReference type="Gene3D" id="3.40.50.850">
    <property type="entry name" value="Isochorismatase-like"/>
    <property type="match status" value="1"/>
</dbReference>
<accession>A0A383ANE6</accession>
<name>A0A383ANE6_9ZZZZ</name>
<gene>
    <name evidence="2" type="ORF">METZ01_LOCUS462106</name>
</gene>
<feature type="domain" description="Isochorismatase-like" evidence="1">
    <location>
        <begin position="10"/>
        <end position="100"/>
    </location>
</feature>
<feature type="non-terminal residue" evidence="2">
    <location>
        <position position="100"/>
    </location>
</feature>
<dbReference type="Pfam" id="PF00857">
    <property type="entry name" value="Isochorismatase"/>
    <property type="match status" value="1"/>
</dbReference>
<protein>
    <recommendedName>
        <fullName evidence="1">Isochorismatase-like domain-containing protein</fullName>
    </recommendedName>
</protein>
<proteinExistence type="predicted"/>
<reference evidence="2" key="1">
    <citation type="submission" date="2018-05" db="EMBL/GenBank/DDBJ databases">
        <authorList>
            <person name="Lanie J.A."/>
            <person name="Ng W.-L."/>
            <person name="Kazmierczak K.M."/>
            <person name="Andrzejewski T.M."/>
            <person name="Davidsen T.M."/>
            <person name="Wayne K.J."/>
            <person name="Tettelin H."/>
            <person name="Glass J.I."/>
            <person name="Rusch D."/>
            <person name="Podicherti R."/>
            <person name="Tsui H.-C.T."/>
            <person name="Winkler M.E."/>
        </authorList>
    </citation>
    <scope>NUCLEOTIDE SEQUENCE</scope>
</reference>
<dbReference type="InterPro" id="IPR000868">
    <property type="entry name" value="Isochorismatase-like_dom"/>
</dbReference>
<evidence type="ECO:0000259" key="1">
    <source>
        <dbReference type="Pfam" id="PF00857"/>
    </source>
</evidence>